<dbReference type="GO" id="GO:0016787">
    <property type="term" value="F:hydrolase activity"/>
    <property type="evidence" value="ECO:0007669"/>
    <property type="project" value="UniProtKB-KW"/>
</dbReference>
<evidence type="ECO:0000313" key="2">
    <source>
        <dbReference type="EMBL" id="GGD62454.1"/>
    </source>
</evidence>
<dbReference type="Gene3D" id="3.40.50.1820">
    <property type="entry name" value="alpha/beta hydrolase"/>
    <property type="match status" value="1"/>
</dbReference>
<evidence type="ECO:0000313" key="3">
    <source>
        <dbReference type="Proteomes" id="UP000629365"/>
    </source>
</evidence>
<evidence type="ECO:0000259" key="1">
    <source>
        <dbReference type="Pfam" id="PF00561"/>
    </source>
</evidence>
<organism evidence="2 3">
    <name type="scientific">Microbacterium murale</name>
    <dbReference type="NCBI Taxonomy" id="1081040"/>
    <lineage>
        <taxon>Bacteria</taxon>
        <taxon>Bacillati</taxon>
        <taxon>Actinomycetota</taxon>
        <taxon>Actinomycetes</taxon>
        <taxon>Micrococcales</taxon>
        <taxon>Microbacteriaceae</taxon>
        <taxon>Microbacterium</taxon>
    </lineage>
</organism>
<dbReference type="PANTHER" id="PTHR43433">
    <property type="entry name" value="HYDROLASE, ALPHA/BETA FOLD FAMILY PROTEIN"/>
    <property type="match status" value="1"/>
</dbReference>
<gene>
    <name evidence="2" type="ORF">GCM10007269_02000</name>
</gene>
<proteinExistence type="predicted"/>
<dbReference type="InterPro" id="IPR000073">
    <property type="entry name" value="AB_hydrolase_1"/>
</dbReference>
<dbReference type="PRINTS" id="PR00111">
    <property type="entry name" value="ABHYDROLASE"/>
</dbReference>
<dbReference type="Proteomes" id="UP000629365">
    <property type="component" value="Unassembled WGS sequence"/>
</dbReference>
<dbReference type="RefSeq" id="WP_188434673.1">
    <property type="nucleotide sequence ID" value="NZ_BMCM01000001.1"/>
</dbReference>
<dbReference type="SUPFAM" id="SSF53474">
    <property type="entry name" value="alpha/beta-Hydrolases"/>
    <property type="match status" value="1"/>
</dbReference>
<dbReference type="InterPro" id="IPR029058">
    <property type="entry name" value="AB_hydrolase_fold"/>
</dbReference>
<name>A0ABQ1RB01_9MICO</name>
<dbReference type="PANTHER" id="PTHR43433:SF5">
    <property type="entry name" value="AB HYDROLASE-1 DOMAIN-CONTAINING PROTEIN"/>
    <property type="match status" value="1"/>
</dbReference>
<protein>
    <submittedName>
        <fullName evidence="2">Alpha/beta hydrolase</fullName>
    </submittedName>
</protein>
<sequence>MPYTEPDGARLYYETFGAETDPLLVLVSGGGAQLLSWDEEFIAHLTSGGLRVVRFDNRDTGFSERFGGEDDVDGGYDLADMGDDIVRILDHLGVESAHIAGHSMGGMMAQMVAIQHPERVRSLGLLSTIPGRSPRWVLHGERPELLQPPVRVTREQAVAFAEHAVSSAPPTRYDPQAAWHVAKAGEAYDRGYAPEGFSRQWAALRRAPERLEDLRTVTVPTLVFHGRDDDVLSWLSAVDIAEAMQGAELQVQPDMGHLIPHELWPDLAGALLRTARRAEERLAEGSR</sequence>
<keyword evidence="3" id="KW-1185">Reference proteome</keyword>
<keyword evidence="2" id="KW-0378">Hydrolase</keyword>
<dbReference type="Pfam" id="PF00561">
    <property type="entry name" value="Abhydrolase_1"/>
    <property type="match status" value="1"/>
</dbReference>
<reference evidence="3" key="1">
    <citation type="journal article" date="2019" name="Int. J. Syst. Evol. Microbiol.">
        <title>The Global Catalogue of Microorganisms (GCM) 10K type strain sequencing project: providing services to taxonomists for standard genome sequencing and annotation.</title>
        <authorList>
            <consortium name="The Broad Institute Genomics Platform"/>
            <consortium name="The Broad Institute Genome Sequencing Center for Infectious Disease"/>
            <person name="Wu L."/>
            <person name="Ma J."/>
        </authorList>
    </citation>
    <scope>NUCLEOTIDE SEQUENCE [LARGE SCALE GENOMIC DNA]</scope>
    <source>
        <strain evidence="3">CCM 7640</strain>
    </source>
</reference>
<feature type="domain" description="AB hydrolase-1" evidence="1">
    <location>
        <begin position="22"/>
        <end position="260"/>
    </location>
</feature>
<dbReference type="EMBL" id="BMCM01000001">
    <property type="protein sequence ID" value="GGD62454.1"/>
    <property type="molecule type" value="Genomic_DNA"/>
</dbReference>
<dbReference type="InterPro" id="IPR050471">
    <property type="entry name" value="AB_hydrolase"/>
</dbReference>
<accession>A0ABQ1RB01</accession>
<comment type="caution">
    <text evidence="2">The sequence shown here is derived from an EMBL/GenBank/DDBJ whole genome shotgun (WGS) entry which is preliminary data.</text>
</comment>